<dbReference type="PANTHER" id="PTHR42718">
    <property type="entry name" value="MAJOR FACILITATOR SUPERFAMILY MULTIDRUG TRANSPORTER MFSC"/>
    <property type="match status" value="1"/>
</dbReference>
<reference evidence="10" key="1">
    <citation type="submission" date="2022-10" db="EMBL/GenBank/DDBJ databases">
        <title>The complete genomes of actinobacterial strains from the NBC collection.</title>
        <authorList>
            <person name="Joergensen T.S."/>
            <person name="Alvarez Arevalo M."/>
            <person name="Sterndorff E.B."/>
            <person name="Faurdal D."/>
            <person name="Vuksanovic O."/>
            <person name="Mourched A.-S."/>
            <person name="Charusanti P."/>
            <person name="Shaw S."/>
            <person name="Blin K."/>
            <person name="Weber T."/>
        </authorList>
    </citation>
    <scope>NUCLEOTIDE SEQUENCE</scope>
    <source>
        <strain evidence="10">NBC_00008</strain>
    </source>
</reference>
<sequence>MTDIPAPQTEAPATGARGGTAAPFAALLLAVLSFSLMQTMVVPALPDLQREFDASTTSVSWVLSSFLLTASVATALLGRVGDMFGKRRVLIASLAVFAAGTLLAALSDSLPLLITARAVQGVGSAAFPLAFGLVRDQFPRERVPVAIGLISSTFGIGFGVGLVIPGPIVDALNWHWIFWLGLVVILLGIAAVAAFIEESAVRSPGRIDWTGVALLSGGVVALLLAISEGKSWGWASGGVIGLFVTAVVLLVVFAYVENKVREPLIDLALLRRPAVLTSHITALIIGFGMYGAFTLVPLLAQTPSSAGYGFDASVTESGLFMVPMAVTMLFASPLAGRIGAALGWKLPLVLACLIGLVGFVVYAVAHDTEWAMYAGSAVLGVGVGFAFAALANLVVSAVDRSQTGEATGINTIMRTIGGSLGAQIAASLVASETIPGTRIPVEDGYTTAFVMSAIALGAATLVALAGPGKLWRSTSAPAPATAPAPVTGSGRPPA</sequence>
<feature type="transmembrane region" description="Helical" evidence="8">
    <location>
        <begin position="320"/>
        <end position="339"/>
    </location>
</feature>
<dbReference type="InterPro" id="IPR036259">
    <property type="entry name" value="MFS_trans_sf"/>
</dbReference>
<dbReference type="Pfam" id="PF07690">
    <property type="entry name" value="MFS_1"/>
    <property type="match status" value="1"/>
</dbReference>
<keyword evidence="4 8" id="KW-1133">Transmembrane helix</keyword>
<feature type="transmembrane region" description="Helical" evidence="8">
    <location>
        <begin position="371"/>
        <end position="395"/>
    </location>
</feature>
<dbReference type="GO" id="GO:0022857">
    <property type="term" value="F:transmembrane transporter activity"/>
    <property type="evidence" value="ECO:0007669"/>
    <property type="project" value="InterPro"/>
</dbReference>
<dbReference type="AlphaFoldDB" id="A0AAU2VQI3"/>
<dbReference type="SUPFAM" id="SSF103473">
    <property type="entry name" value="MFS general substrate transporter"/>
    <property type="match status" value="2"/>
</dbReference>
<dbReference type="InterPro" id="IPR020846">
    <property type="entry name" value="MFS_dom"/>
</dbReference>
<evidence type="ECO:0000259" key="9">
    <source>
        <dbReference type="PROSITE" id="PS50850"/>
    </source>
</evidence>
<dbReference type="CDD" id="cd17504">
    <property type="entry name" value="MFS_MMR_MDR_like"/>
    <property type="match status" value="1"/>
</dbReference>
<organism evidence="10">
    <name type="scientific">Streptomyces sp. NBC_00008</name>
    <dbReference type="NCBI Taxonomy" id="2903610"/>
    <lineage>
        <taxon>Bacteria</taxon>
        <taxon>Bacillati</taxon>
        <taxon>Actinomycetota</taxon>
        <taxon>Actinomycetes</taxon>
        <taxon>Kitasatosporales</taxon>
        <taxon>Streptomycetaceae</taxon>
        <taxon>Streptomyces</taxon>
    </lineage>
</organism>
<feature type="transmembrane region" description="Helical" evidence="8">
    <location>
        <begin position="58"/>
        <end position="77"/>
    </location>
</feature>
<comment type="subcellular location">
    <subcellularLocation>
        <location evidence="1">Cell membrane</location>
        <topology evidence="1">Multi-pass membrane protein</topology>
    </subcellularLocation>
</comment>
<keyword evidence="2" id="KW-0813">Transport</keyword>
<dbReference type="Gene3D" id="1.20.1250.20">
    <property type="entry name" value="MFS general substrate transporter like domains"/>
    <property type="match status" value="2"/>
</dbReference>
<dbReference type="PANTHER" id="PTHR42718:SF9">
    <property type="entry name" value="MAJOR FACILITATOR SUPERFAMILY MULTIDRUG TRANSPORTER MFSC"/>
    <property type="match status" value="1"/>
</dbReference>
<keyword evidence="5 8" id="KW-0472">Membrane</keyword>
<feature type="region of interest" description="Disordered" evidence="7">
    <location>
        <begin position="474"/>
        <end position="494"/>
    </location>
</feature>
<evidence type="ECO:0000256" key="6">
    <source>
        <dbReference type="ARBA" id="ARBA00023251"/>
    </source>
</evidence>
<feature type="transmembrane region" description="Helical" evidence="8">
    <location>
        <begin position="346"/>
        <end position="365"/>
    </location>
</feature>
<evidence type="ECO:0000256" key="5">
    <source>
        <dbReference type="ARBA" id="ARBA00023136"/>
    </source>
</evidence>
<feature type="transmembrane region" description="Helical" evidence="8">
    <location>
        <begin position="145"/>
        <end position="164"/>
    </location>
</feature>
<dbReference type="GO" id="GO:0046677">
    <property type="term" value="P:response to antibiotic"/>
    <property type="evidence" value="ECO:0007669"/>
    <property type="project" value="UniProtKB-KW"/>
</dbReference>
<feature type="transmembrane region" description="Helical" evidence="8">
    <location>
        <begin position="207"/>
        <end position="226"/>
    </location>
</feature>
<evidence type="ECO:0000256" key="2">
    <source>
        <dbReference type="ARBA" id="ARBA00022448"/>
    </source>
</evidence>
<dbReference type="EMBL" id="CP108313">
    <property type="protein sequence ID" value="WTW69257.1"/>
    <property type="molecule type" value="Genomic_DNA"/>
</dbReference>
<evidence type="ECO:0000256" key="3">
    <source>
        <dbReference type="ARBA" id="ARBA00022692"/>
    </source>
</evidence>
<dbReference type="GO" id="GO:0005886">
    <property type="term" value="C:plasma membrane"/>
    <property type="evidence" value="ECO:0007669"/>
    <property type="project" value="UniProtKB-SubCell"/>
</dbReference>
<feature type="domain" description="Major facilitator superfamily (MFS) profile" evidence="9">
    <location>
        <begin position="23"/>
        <end position="470"/>
    </location>
</feature>
<evidence type="ECO:0000256" key="4">
    <source>
        <dbReference type="ARBA" id="ARBA00022989"/>
    </source>
</evidence>
<dbReference type="PROSITE" id="PS50850">
    <property type="entry name" value="MFS"/>
    <property type="match status" value="1"/>
</dbReference>
<evidence type="ECO:0000256" key="1">
    <source>
        <dbReference type="ARBA" id="ARBA00004651"/>
    </source>
</evidence>
<gene>
    <name evidence="10" type="ORF">OG398_13745</name>
</gene>
<evidence type="ECO:0000313" key="10">
    <source>
        <dbReference type="EMBL" id="WTW69257.1"/>
    </source>
</evidence>
<feature type="transmembrane region" description="Helical" evidence="8">
    <location>
        <begin position="416"/>
        <end position="434"/>
    </location>
</feature>
<dbReference type="InterPro" id="IPR011701">
    <property type="entry name" value="MFS"/>
</dbReference>
<feature type="transmembrane region" description="Helical" evidence="8">
    <location>
        <begin position="89"/>
        <end position="106"/>
    </location>
</feature>
<dbReference type="PRINTS" id="PR01036">
    <property type="entry name" value="TCRTETB"/>
</dbReference>
<name>A0AAU2VQI3_9ACTN</name>
<feature type="transmembrane region" description="Helical" evidence="8">
    <location>
        <begin position="446"/>
        <end position="465"/>
    </location>
</feature>
<accession>A0AAU2VQI3</accession>
<feature type="transmembrane region" description="Helical" evidence="8">
    <location>
        <begin position="176"/>
        <end position="195"/>
    </location>
</feature>
<feature type="transmembrane region" description="Helical" evidence="8">
    <location>
        <begin position="24"/>
        <end position="46"/>
    </location>
</feature>
<keyword evidence="6" id="KW-0046">Antibiotic resistance</keyword>
<proteinExistence type="predicted"/>
<evidence type="ECO:0000256" key="8">
    <source>
        <dbReference type="SAM" id="Phobius"/>
    </source>
</evidence>
<keyword evidence="3 8" id="KW-0812">Transmembrane</keyword>
<evidence type="ECO:0000256" key="7">
    <source>
        <dbReference type="SAM" id="MobiDB-lite"/>
    </source>
</evidence>
<feature type="transmembrane region" description="Helical" evidence="8">
    <location>
        <begin position="276"/>
        <end position="300"/>
    </location>
</feature>
<feature type="transmembrane region" description="Helical" evidence="8">
    <location>
        <begin position="232"/>
        <end position="256"/>
    </location>
</feature>
<protein>
    <submittedName>
        <fullName evidence="10">MFS transporter</fullName>
    </submittedName>
</protein>
<feature type="compositionally biased region" description="Low complexity" evidence="7">
    <location>
        <begin position="474"/>
        <end position="485"/>
    </location>
</feature>
<feature type="transmembrane region" description="Helical" evidence="8">
    <location>
        <begin position="112"/>
        <end position="133"/>
    </location>
</feature>